<dbReference type="Pfam" id="PF00571">
    <property type="entry name" value="CBS"/>
    <property type="match status" value="1"/>
</dbReference>
<feature type="domain" description="CBS" evidence="3">
    <location>
        <begin position="102"/>
        <end position="161"/>
    </location>
</feature>
<dbReference type="InterPro" id="IPR000644">
    <property type="entry name" value="CBS_dom"/>
</dbReference>
<evidence type="ECO:0000313" key="5">
    <source>
        <dbReference type="Proteomes" id="UP000218209"/>
    </source>
</evidence>
<dbReference type="InterPro" id="IPR046342">
    <property type="entry name" value="CBS_dom_sf"/>
</dbReference>
<dbReference type="Proteomes" id="UP000218209">
    <property type="component" value="Unassembled WGS sequence"/>
</dbReference>
<dbReference type="AlphaFoldDB" id="A0A1X6PF43"/>
<dbReference type="Gene3D" id="3.10.580.10">
    <property type="entry name" value="CBS-domain"/>
    <property type="match status" value="1"/>
</dbReference>
<sequence length="258" mass="26800">MAAVSQLVDGRHALPNLIPPDATVTAAVRKMVDLNTGSLLVVSPVGAAPLAPDDGGPQRIAAGDDVGDGARLRLCGIITERDYMTMALSGRSPDTTRVADVMSRDVITVAADATVGDCMRVMSANHIRHLPVLDGPTAEGELLGLVSMRELVVALADDHERTLRYLHEQIARLANVAHVGGGTGGGGGGLGVHGVGGASRIDRRVAQVVLGLEGGRGGGWGWTQGCEALLRALGLVGRVDWRRGARDVSLFVVLLLFC</sequence>
<dbReference type="SMART" id="SM00116">
    <property type="entry name" value="CBS"/>
    <property type="match status" value="2"/>
</dbReference>
<gene>
    <name evidence="4" type="ORF">BU14_0076s0016</name>
</gene>
<keyword evidence="5" id="KW-1185">Reference proteome</keyword>
<name>A0A1X6PF43_PORUM</name>
<organism evidence="4 5">
    <name type="scientific">Porphyra umbilicalis</name>
    <name type="common">Purple laver</name>
    <name type="synonym">Red alga</name>
    <dbReference type="NCBI Taxonomy" id="2786"/>
    <lineage>
        <taxon>Eukaryota</taxon>
        <taxon>Rhodophyta</taxon>
        <taxon>Bangiophyceae</taxon>
        <taxon>Bangiales</taxon>
        <taxon>Bangiaceae</taxon>
        <taxon>Porphyra</taxon>
    </lineage>
</organism>
<protein>
    <recommendedName>
        <fullName evidence="3">CBS domain-containing protein</fullName>
    </recommendedName>
</protein>
<dbReference type="PANTHER" id="PTHR43080">
    <property type="entry name" value="CBS DOMAIN-CONTAINING PROTEIN CBSX3, MITOCHONDRIAL"/>
    <property type="match status" value="1"/>
</dbReference>
<dbReference type="EMBL" id="KV918790">
    <property type="protein sequence ID" value="OSX79460.1"/>
    <property type="molecule type" value="Genomic_DNA"/>
</dbReference>
<proteinExistence type="predicted"/>
<evidence type="ECO:0000313" key="4">
    <source>
        <dbReference type="EMBL" id="OSX79460.1"/>
    </source>
</evidence>
<dbReference type="PANTHER" id="PTHR43080:SF2">
    <property type="entry name" value="CBS DOMAIN-CONTAINING PROTEIN"/>
    <property type="match status" value="1"/>
</dbReference>
<dbReference type="SUPFAM" id="SSF54631">
    <property type="entry name" value="CBS-domain pair"/>
    <property type="match status" value="1"/>
</dbReference>
<keyword evidence="1 2" id="KW-0129">CBS domain</keyword>
<dbReference type="InterPro" id="IPR051257">
    <property type="entry name" value="Diverse_CBS-Domain"/>
</dbReference>
<evidence type="ECO:0000256" key="1">
    <source>
        <dbReference type="ARBA" id="ARBA00023122"/>
    </source>
</evidence>
<dbReference type="PROSITE" id="PS51371">
    <property type="entry name" value="CBS"/>
    <property type="match status" value="1"/>
</dbReference>
<dbReference type="OrthoDB" id="418595at2759"/>
<accession>A0A1X6PF43</accession>
<evidence type="ECO:0000256" key="2">
    <source>
        <dbReference type="PROSITE-ProRule" id="PRU00703"/>
    </source>
</evidence>
<evidence type="ECO:0000259" key="3">
    <source>
        <dbReference type="PROSITE" id="PS51371"/>
    </source>
</evidence>
<reference evidence="4 5" key="1">
    <citation type="submission" date="2017-03" db="EMBL/GenBank/DDBJ databases">
        <title>WGS assembly of Porphyra umbilicalis.</title>
        <authorList>
            <person name="Brawley S.H."/>
            <person name="Blouin N.A."/>
            <person name="Ficko-Blean E."/>
            <person name="Wheeler G.L."/>
            <person name="Lohr M."/>
            <person name="Goodson H.V."/>
            <person name="Jenkins J.W."/>
            <person name="Blaby-Haas C.E."/>
            <person name="Helliwell K.E."/>
            <person name="Chan C."/>
            <person name="Marriage T."/>
            <person name="Bhattacharya D."/>
            <person name="Klein A.S."/>
            <person name="Badis Y."/>
            <person name="Brodie J."/>
            <person name="Cao Y."/>
            <person name="Collen J."/>
            <person name="Dittami S.M."/>
            <person name="Gachon C.M."/>
            <person name="Green B.R."/>
            <person name="Karpowicz S."/>
            <person name="Kim J.W."/>
            <person name="Kudahl U."/>
            <person name="Lin S."/>
            <person name="Michel G."/>
            <person name="Mittag M."/>
            <person name="Olson B.J."/>
            <person name="Pangilinan J."/>
            <person name="Peng Y."/>
            <person name="Qiu H."/>
            <person name="Shu S."/>
            <person name="Singer J.T."/>
            <person name="Smith A.G."/>
            <person name="Sprecher B.N."/>
            <person name="Wagner V."/>
            <person name="Wang W."/>
            <person name="Wang Z.-Y."/>
            <person name="Yan J."/>
            <person name="Yarish C."/>
            <person name="Zoeuner-Riek S."/>
            <person name="Zhuang Y."/>
            <person name="Zou Y."/>
            <person name="Lindquist E.A."/>
            <person name="Grimwood J."/>
            <person name="Barry K."/>
            <person name="Rokhsar D.S."/>
            <person name="Schmutz J."/>
            <person name="Stiller J.W."/>
            <person name="Grossman A.R."/>
            <person name="Prochnik S.E."/>
        </authorList>
    </citation>
    <scope>NUCLEOTIDE SEQUENCE [LARGE SCALE GENOMIC DNA]</scope>
    <source>
        <strain evidence="4">4086291</strain>
    </source>
</reference>